<gene>
    <name evidence="1" type="ORF">N5580_13310</name>
</gene>
<dbReference type="RefSeq" id="WP_269949373.1">
    <property type="nucleotide sequence ID" value="NZ_CP104758.1"/>
</dbReference>
<dbReference type="KEGG" id="kpie:N5580_13310"/>
<accession>A0AAJ5U997</accession>
<evidence type="ECO:0000313" key="2">
    <source>
        <dbReference type="Proteomes" id="UP001211544"/>
    </source>
</evidence>
<name>A0AAJ5U997_9GAMM</name>
<organism evidence="1 2">
    <name type="scientific">Pantoea piersonii</name>
    <dbReference type="NCBI Taxonomy" id="2364647"/>
    <lineage>
        <taxon>Bacteria</taxon>
        <taxon>Pseudomonadati</taxon>
        <taxon>Pseudomonadota</taxon>
        <taxon>Gammaproteobacteria</taxon>
        <taxon>Enterobacterales</taxon>
        <taxon>Erwiniaceae</taxon>
        <taxon>Pantoea</taxon>
    </lineage>
</organism>
<keyword evidence="2" id="KW-1185">Reference proteome</keyword>
<proteinExistence type="predicted"/>
<dbReference type="EMBL" id="CP104758">
    <property type="protein sequence ID" value="WBG90065.1"/>
    <property type="molecule type" value="Genomic_DNA"/>
</dbReference>
<dbReference type="AlphaFoldDB" id="A0AAJ5U997"/>
<sequence length="181" mass="20196">MEKLKALEQSAKWNADNWEPMTVASTKDILAIAEAFRALENEAQKNLEGALAWQQRAEAAEADAKEWRKKAMTQCAKREVAEAKLAELDRQEPVAWRYRTTNIHGEPNPDWTFSDIDSLMGLYQPLYARPAPAINLVAPDGLQLVPVEPTEDMISAALNFPAQTRKQYAAMLAAAQKPSTD</sequence>
<evidence type="ECO:0000313" key="1">
    <source>
        <dbReference type="EMBL" id="WBG90065.1"/>
    </source>
</evidence>
<dbReference type="Proteomes" id="UP001211544">
    <property type="component" value="Chromosome"/>
</dbReference>
<reference evidence="1 2" key="1">
    <citation type="journal article" date="2022" name="J Glob Antimicrob Resist">
        <title>First complete genome of a multidrug resistant strain of the novel human pathogen Kalamiella piersonii (GABEKP28) identified in human saliva.</title>
        <authorList>
            <person name="McDonagh F."/>
            <person name="Singh N.K."/>
            <person name="Venkateswaran K."/>
            <person name="Lonappan A.M."/>
            <person name="Hallahan B."/>
            <person name="Tuohy A."/>
            <person name="Burke L."/>
            <person name="Kovarova A."/>
            <person name="Miliotis G."/>
        </authorList>
    </citation>
    <scope>NUCLEOTIDE SEQUENCE [LARGE SCALE GENOMIC DNA]</scope>
    <source>
        <strain evidence="1 2">GABEKP28</strain>
    </source>
</reference>
<protein>
    <submittedName>
        <fullName evidence="1">Uncharacterized protein</fullName>
    </submittedName>
</protein>